<dbReference type="Proteomes" id="UP000054217">
    <property type="component" value="Unassembled WGS sequence"/>
</dbReference>
<feature type="non-terminal residue" evidence="1">
    <location>
        <position position="74"/>
    </location>
</feature>
<sequence>RHPALTIVYLSDIPDTSSLGSSEWFRHGWTLQGLLAPKHILFYTHNWSLYKNVHSSNHKTNVIVLDELEEATGI</sequence>
<keyword evidence="2" id="KW-1185">Reference proteome</keyword>
<evidence type="ECO:0000313" key="1">
    <source>
        <dbReference type="EMBL" id="KIO08776.1"/>
    </source>
</evidence>
<reference evidence="1 2" key="1">
    <citation type="submission" date="2014-04" db="EMBL/GenBank/DDBJ databases">
        <authorList>
            <consortium name="DOE Joint Genome Institute"/>
            <person name="Kuo A."/>
            <person name="Kohler A."/>
            <person name="Costa M.D."/>
            <person name="Nagy L.G."/>
            <person name="Floudas D."/>
            <person name="Copeland A."/>
            <person name="Barry K.W."/>
            <person name="Cichocki N."/>
            <person name="Veneault-Fourrey C."/>
            <person name="LaButti K."/>
            <person name="Lindquist E.A."/>
            <person name="Lipzen A."/>
            <person name="Lundell T."/>
            <person name="Morin E."/>
            <person name="Murat C."/>
            <person name="Sun H."/>
            <person name="Tunlid A."/>
            <person name="Henrissat B."/>
            <person name="Grigoriev I.V."/>
            <person name="Hibbett D.S."/>
            <person name="Martin F."/>
            <person name="Nordberg H.P."/>
            <person name="Cantor M.N."/>
            <person name="Hua S.X."/>
        </authorList>
    </citation>
    <scope>NUCLEOTIDE SEQUENCE [LARGE SCALE GENOMIC DNA]</scope>
    <source>
        <strain evidence="1 2">Marx 270</strain>
    </source>
</reference>
<protein>
    <submittedName>
        <fullName evidence="1">Uncharacterized protein</fullName>
    </submittedName>
</protein>
<dbReference type="STRING" id="870435.A0A0C3PJI8"/>
<feature type="non-terminal residue" evidence="1">
    <location>
        <position position="1"/>
    </location>
</feature>
<dbReference type="EMBL" id="KN831956">
    <property type="protein sequence ID" value="KIO08776.1"/>
    <property type="molecule type" value="Genomic_DNA"/>
</dbReference>
<reference evidence="2" key="2">
    <citation type="submission" date="2015-01" db="EMBL/GenBank/DDBJ databases">
        <title>Evolutionary Origins and Diversification of the Mycorrhizal Mutualists.</title>
        <authorList>
            <consortium name="DOE Joint Genome Institute"/>
            <consortium name="Mycorrhizal Genomics Consortium"/>
            <person name="Kohler A."/>
            <person name="Kuo A."/>
            <person name="Nagy L.G."/>
            <person name="Floudas D."/>
            <person name="Copeland A."/>
            <person name="Barry K.W."/>
            <person name="Cichocki N."/>
            <person name="Veneault-Fourrey C."/>
            <person name="LaButti K."/>
            <person name="Lindquist E.A."/>
            <person name="Lipzen A."/>
            <person name="Lundell T."/>
            <person name="Morin E."/>
            <person name="Murat C."/>
            <person name="Riley R."/>
            <person name="Ohm R."/>
            <person name="Sun H."/>
            <person name="Tunlid A."/>
            <person name="Henrissat B."/>
            <person name="Grigoriev I.V."/>
            <person name="Hibbett D.S."/>
            <person name="Martin F."/>
        </authorList>
    </citation>
    <scope>NUCLEOTIDE SEQUENCE [LARGE SCALE GENOMIC DNA]</scope>
    <source>
        <strain evidence="2">Marx 270</strain>
    </source>
</reference>
<dbReference type="HOGENOM" id="CLU_2694628_0_0_1"/>
<accession>A0A0C3PJI8</accession>
<organism evidence="1 2">
    <name type="scientific">Pisolithus tinctorius Marx 270</name>
    <dbReference type="NCBI Taxonomy" id="870435"/>
    <lineage>
        <taxon>Eukaryota</taxon>
        <taxon>Fungi</taxon>
        <taxon>Dikarya</taxon>
        <taxon>Basidiomycota</taxon>
        <taxon>Agaricomycotina</taxon>
        <taxon>Agaricomycetes</taxon>
        <taxon>Agaricomycetidae</taxon>
        <taxon>Boletales</taxon>
        <taxon>Sclerodermatineae</taxon>
        <taxon>Pisolithaceae</taxon>
        <taxon>Pisolithus</taxon>
    </lineage>
</organism>
<evidence type="ECO:0000313" key="2">
    <source>
        <dbReference type="Proteomes" id="UP000054217"/>
    </source>
</evidence>
<proteinExistence type="predicted"/>
<gene>
    <name evidence="1" type="ORF">M404DRAFT_100510</name>
</gene>
<dbReference type="AlphaFoldDB" id="A0A0C3PJI8"/>
<dbReference type="InParanoid" id="A0A0C3PJI8"/>
<name>A0A0C3PJI8_PISTI</name>
<dbReference type="OrthoDB" id="194358at2759"/>